<dbReference type="AlphaFoldDB" id="A0A4Y7LB76"/>
<keyword evidence="2" id="KW-1185">Reference proteome</keyword>
<sequence>MDLQDDTSGQKNTMKILVTSYMNQLKISQKITFVPHTSISPKKDLSSQCWSQVPMTIYGFEMLVTVRNAGHSVSAIPFYDNTDLPVAPKLTCNAS</sequence>
<protein>
    <submittedName>
        <fullName evidence="1">Uncharacterized protein</fullName>
    </submittedName>
</protein>
<dbReference type="Proteomes" id="UP000316621">
    <property type="component" value="Chromosome 10"/>
</dbReference>
<gene>
    <name evidence="1" type="ORF">C5167_044014</name>
</gene>
<name>A0A4Y7LB76_PAPSO</name>
<dbReference type="EMBL" id="CM010724">
    <property type="protein sequence ID" value="RZC81445.1"/>
    <property type="molecule type" value="Genomic_DNA"/>
</dbReference>
<proteinExistence type="predicted"/>
<evidence type="ECO:0000313" key="2">
    <source>
        <dbReference type="Proteomes" id="UP000316621"/>
    </source>
</evidence>
<dbReference type="Gramene" id="RZC81445">
    <property type="protein sequence ID" value="RZC81445"/>
    <property type="gene ID" value="C5167_044014"/>
</dbReference>
<accession>A0A4Y7LB76</accession>
<reference evidence="1 2" key="1">
    <citation type="journal article" date="2018" name="Science">
        <title>The opium poppy genome and morphinan production.</title>
        <authorList>
            <person name="Guo L."/>
            <person name="Winzer T."/>
            <person name="Yang X."/>
            <person name="Li Y."/>
            <person name="Ning Z."/>
            <person name="He Z."/>
            <person name="Teodor R."/>
            <person name="Lu Y."/>
            <person name="Bowser T.A."/>
            <person name="Graham I.A."/>
            <person name="Ye K."/>
        </authorList>
    </citation>
    <scope>NUCLEOTIDE SEQUENCE [LARGE SCALE GENOMIC DNA]</scope>
    <source>
        <strain evidence="2">cv. HN1</strain>
        <tissue evidence="1">Leaves</tissue>
    </source>
</reference>
<organism evidence="1 2">
    <name type="scientific">Papaver somniferum</name>
    <name type="common">Opium poppy</name>
    <dbReference type="NCBI Taxonomy" id="3469"/>
    <lineage>
        <taxon>Eukaryota</taxon>
        <taxon>Viridiplantae</taxon>
        <taxon>Streptophyta</taxon>
        <taxon>Embryophyta</taxon>
        <taxon>Tracheophyta</taxon>
        <taxon>Spermatophyta</taxon>
        <taxon>Magnoliopsida</taxon>
        <taxon>Ranunculales</taxon>
        <taxon>Papaveraceae</taxon>
        <taxon>Papaveroideae</taxon>
        <taxon>Papaver</taxon>
    </lineage>
</organism>
<evidence type="ECO:0000313" key="1">
    <source>
        <dbReference type="EMBL" id="RZC81445.1"/>
    </source>
</evidence>